<sequence length="104" mass="11417">MAISQHFFGSRCRLAPLRSSVRLEGSRAVWPHHELTSQIRAALTMALCLSCLADASAETAHIFWKDLRPASQAAAESVGLPMIAAKNARSWRDAVDRDGNLEFP</sequence>
<evidence type="ECO:0000313" key="1">
    <source>
        <dbReference type="EMBL" id="CCV06944.1"/>
    </source>
</evidence>
<evidence type="ECO:0000313" key="2">
    <source>
        <dbReference type="Proteomes" id="UP000012062"/>
    </source>
</evidence>
<organism evidence="1 2">
    <name type="scientific">Mesorhizobium metallidurans STM 2683</name>
    <dbReference type="NCBI Taxonomy" id="1297569"/>
    <lineage>
        <taxon>Bacteria</taxon>
        <taxon>Pseudomonadati</taxon>
        <taxon>Pseudomonadota</taxon>
        <taxon>Alphaproteobacteria</taxon>
        <taxon>Hyphomicrobiales</taxon>
        <taxon>Phyllobacteriaceae</taxon>
        <taxon>Mesorhizobium</taxon>
    </lineage>
</organism>
<keyword evidence="2" id="KW-1185">Reference proteome</keyword>
<proteinExistence type="predicted"/>
<name>M5EQA9_9HYPH</name>
<comment type="caution">
    <text evidence="1">The sequence shown here is derived from an EMBL/GenBank/DDBJ whole genome shotgun (WGS) entry which is preliminary data.</text>
</comment>
<dbReference type="EMBL" id="CAUM01000111">
    <property type="protein sequence ID" value="CCV06944.1"/>
    <property type="molecule type" value="Genomic_DNA"/>
</dbReference>
<gene>
    <name evidence="1" type="ORF">MESS2_440049</name>
</gene>
<accession>M5EQA9</accession>
<protein>
    <submittedName>
        <fullName evidence="1">Uncharacterized protein</fullName>
    </submittedName>
</protein>
<reference evidence="1 2" key="1">
    <citation type="submission" date="2013-02" db="EMBL/GenBank/DDBJ databases">
        <authorList>
            <person name="Genoscope - CEA"/>
        </authorList>
    </citation>
    <scope>NUCLEOTIDE SEQUENCE [LARGE SCALE GENOMIC DNA]</scope>
    <source>
        <strain evidence="1 2">STM 2683</strain>
    </source>
</reference>
<dbReference type="AlphaFoldDB" id="M5EQA9"/>
<dbReference type="Proteomes" id="UP000012062">
    <property type="component" value="Unassembled WGS sequence"/>
</dbReference>